<feature type="domain" description="WW" evidence="8">
    <location>
        <begin position="1"/>
        <end position="33"/>
    </location>
</feature>
<evidence type="ECO:0000313" key="10">
    <source>
        <dbReference type="Proteomes" id="UP001434883"/>
    </source>
</evidence>
<dbReference type="PROSITE" id="PS50020">
    <property type="entry name" value="WW_DOMAIN_2"/>
    <property type="match status" value="1"/>
</dbReference>
<keyword evidence="4" id="KW-0965">Cell junction</keyword>
<evidence type="ECO:0000256" key="5">
    <source>
        <dbReference type="ARBA" id="ARBA00022490"/>
    </source>
</evidence>
<dbReference type="InterPro" id="IPR036020">
    <property type="entry name" value="WW_dom_sf"/>
</dbReference>
<sequence length="162" mass="18090">PLPDGWEQAITPEGEIYYINHKNKTTSWLDPRLEPRYALNQQQITQSAPVKQSGQLPSSTHGGVLGGNNQLRLQQMEKERLRLQQHRPQVSHHCSVSVLSFSGKIISFQCVYVSPKNYTGPSVTHRLNKGNSIIILFRGCNSSTGLSVSHVYTSIVVDLKPL</sequence>
<evidence type="ECO:0000256" key="6">
    <source>
        <dbReference type="ARBA" id="ARBA00023242"/>
    </source>
</evidence>
<feature type="region of interest" description="Disordered" evidence="7">
    <location>
        <begin position="44"/>
        <end position="67"/>
    </location>
</feature>
<evidence type="ECO:0000313" key="9">
    <source>
        <dbReference type="EMBL" id="MEQ2197866.1"/>
    </source>
</evidence>
<evidence type="ECO:0000256" key="7">
    <source>
        <dbReference type="SAM" id="MobiDB-lite"/>
    </source>
</evidence>
<comment type="caution">
    <text evidence="9">The sequence shown here is derived from an EMBL/GenBank/DDBJ whole genome shotgun (WGS) entry which is preliminary data.</text>
</comment>
<dbReference type="Gene3D" id="2.20.70.10">
    <property type="match status" value="1"/>
</dbReference>
<organism evidence="9 10">
    <name type="scientific">Xenoophorus captivus</name>
    <dbReference type="NCBI Taxonomy" id="1517983"/>
    <lineage>
        <taxon>Eukaryota</taxon>
        <taxon>Metazoa</taxon>
        <taxon>Chordata</taxon>
        <taxon>Craniata</taxon>
        <taxon>Vertebrata</taxon>
        <taxon>Euteleostomi</taxon>
        <taxon>Actinopterygii</taxon>
        <taxon>Neopterygii</taxon>
        <taxon>Teleostei</taxon>
        <taxon>Neoteleostei</taxon>
        <taxon>Acanthomorphata</taxon>
        <taxon>Ovalentaria</taxon>
        <taxon>Atherinomorphae</taxon>
        <taxon>Cyprinodontiformes</taxon>
        <taxon>Goodeidae</taxon>
        <taxon>Xenoophorus</taxon>
    </lineage>
</organism>
<evidence type="ECO:0000259" key="8">
    <source>
        <dbReference type="PROSITE" id="PS50020"/>
    </source>
</evidence>
<evidence type="ECO:0000256" key="3">
    <source>
        <dbReference type="ARBA" id="ARBA00004496"/>
    </source>
</evidence>
<gene>
    <name evidence="9" type="ORF">XENOCAPTIV_004418</name>
</gene>
<dbReference type="SMART" id="SM00456">
    <property type="entry name" value="WW"/>
    <property type="match status" value="1"/>
</dbReference>
<dbReference type="PANTHER" id="PTHR17616:SF9">
    <property type="entry name" value="TRANSCRIPTIONAL COACTIVATOR YAP1"/>
    <property type="match status" value="1"/>
</dbReference>
<dbReference type="EMBL" id="JAHRIN010018272">
    <property type="protein sequence ID" value="MEQ2197866.1"/>
    <property type="molecule type" value="Genomic_DNA"/>
</dbReference>
<feature type="non-terminal residue" evidence="9">
    <location>
        <position position="1"/>
    </location>
</feature>
<proteinExistence type="predicted"/>
<dbReference type="PANTHER" id="PTHR17616">
    <property type="entry name" value="YES-ASSOCIATED PROTEIN YAP1 FAMILY MEMBER"/>
    <property type="match status" value="1"/>
</dbReference>
<dbReference type="InterPro" id="IPR001202">
    <property type="entry name" value="WW_dom"/>
</dbReference>
<evidence type="ECO:0000256" key="1">
    <source>
        <dbReference type="ARBA" id="ARBA00004123"/>
    </source>
</evidence>
<dbReference type="SUPFAM" id="SSF51045">
    <property type="entry name" value="WW domain"/>
    <property type="match status" value="1"/>
</dbReference>
<dbReference type="PROSITE" id="PS01159">
    <property type="entry name" value="WW_DOMAIN_1"/>
    <property type="match status" value="1"/>
</dbReference>
<keyword evidence="4" id="KW-0796">Tight junction</keyword>
<dbReference type="Pfam" id="PF00397">
    <property type="entry name" value="WW"/>
    <property type="match status" value="1"/>
</dbReference>
<dbReference type="CDD" id="cd00201">
    <property type="entry name" value="WW"/>
    <property type="match status" value="1"/>
</dbReference>
<reference evidence="9 10" key="1">
    <citation type="submission" date="2021-06" db="EMBL/GenBank/DDBJ databases">
        <authorList>
            <person name="Palmer J.M."/>
        </authorList>
    </citation>
    <scope>NUCLEOTIDE SEQUENCE [LARGE SCALE GENOMIC DNA]</scope>
    <source>
        <strain evidence="9 10">XC_2019</strain>
        <tissue evidence="9">Muscle</tissue>
    </source>
</reference>
<keyword evidence="10" id="KW-1185">Reference proteome</keyword>
<evidence type="ECO:0000256" key="4">
    <source>
        <dbReference type="ARBA" id="ARBA00022427"/>
    </source>
</evidence>
<evidence type="ECO:0000256" key="2">
    <source>
        <dbReference type="ARBA" id="ARBA00004435"/>
    </source>
</evidence>
<dbReference type="Proteomes" id="UP001434883">
    <property type="component" value="Unassembled WGS sequence"/>
</dbReference>
<dbReference type="InterPro" id="IPR051583">
    <property type="entry name" value="YAP1"/>
</dbReference>
<keyword evidence="5" id="KW-0963">Cytoplasm</keyword>
<protein>
    <recommendedName>
        <fullName evidence="8">WW domain-containing protein</fullName>
    </recommendedName>
</protein>
<name>A0ABV0QPV7_9TELE</name>
<accession>A0ABV0QPV7</accession>
<keyword evidence="6" id="KW-0539">Nucleus</keyword>
<comment type="subcellular location">
    <subcellularLocation>
        <location evidence="2">Cell junction</location>
        <location evidence="2">Tight junction</location>
    </subcellularLocation>
    <subcellularLocation>
        <location evidence="3">Cytoplasm</location>
    </subcellularLocation>
    <subcellularLocation>
        <location evidence="1">Nucleus</location>
    </subcellularLocation>
</comment>